<dbReference type="PANTHER" id="PTHR11475">
    <property type="entry name" value="OXIDASE/PEROXIDASE"/>
    <property type="match status" value="1"/>
</dbReference>
<protein>
    <submittedName>
        <fullName evidence="3">Uncharacterized protein</fullName>
    </submittedName>
</protein>
<dbReference type="InterPro" id="IPR037120">
    <property type="entry name" value="Haem_peroxidase_sf_animal"/>
</dbReference>
<proteinExistence type="predicted"/>
<keyword evidence="1" id="KW-0575">Peroxidase</keyword>
<dbReference type="GO" id="GO:0046872">
    <property type="term" value="F:metal ion binding"/>
    <property type="evidence" value="ECO:0007669"/>
    <property type="project" value="UniProtKB-KW"/>
</dbReference>
<dbReference type="PROSITE" id="PS50292">
    <property type="entry name" value="PEROXIDASE_3"/>
    <property type="match status" value="1"/>
</dbReference>
<dbReference type="Gene3D" id="1.10.640.10">
    <property type="entry name" value="Haem peroxidase domain superfamily, animal type"/>
    <property type="match status" value="1"/>
</dbReference>
<dbReference type="EMBL" id="UYRV01004228">
    <property type="protein sequence ID" value="VDK51259.1"/>
    <property type="molecule type" value="Genomic_DNA"/>
</dbReference>
<dbReference type="GO" id="GO:0020037">
    <property type="term" value="F:heme binding"/>
    <property type="evidence" value="ECO:0007669"/>
    <property type="project" value="InterPro"/>
</dbReference>
<organism evidence="3 4">
    <name type="scientific">Cylicostephanus goldi</name>
    <name type="common">Nematode worm</name>
    <dbReference type="NCBI Taxonomy" id="71465"/>
    <lineage>
        <taxon>Eukaryota</taxon>
        <taxon>Metazoa</taxon>
        <taxon>Ecdysozoa</taxon>
        <taxon>Nematoda</taxon>
        <taxon>Chromadorea</taxon>
        <taxon>Rhabditida</taxon>
        <taxon>Rhabditina</taxon>
        <taxon>Rhabditomorpha</taxon>
        <taxon>Strongyloidea</taxon>
        <taxon>Strongylidae</taxon>
        <taxon>Cylicostephanus</taxon>
    </lineage>
</organism>
<sequence>MFYFHVAARQNTLYELTTGFNELVGDYNGYDSNVNPSIANAFATAAFRFGHTIVNPTLFRLGNDFQPIREGHIPLNKAFFAPERLLSEGGIDPLLRGLFASPLKLPRSDQLLNMELTEKLFGRFHEVAQDLAGLNIQRGRDHGLPGKCGSSLDPYKSLTHSRYTEYRRFCNLSVPETWEELAADIQDNTTIIWPPGYAITRITQPKRSKSLANIDLWVGGIAEKRLPDALFGPTFACIIGDQFRRLRDGDRFWYENDGVFTKLQLQQIKKASLARLLCDNGDNIDRVQPNVFFYPGNSTKFYGKCENIPEINLNMWMNCCDSSCATSPPPR</sequence>
<dbReference type="GO" id="GO:0006979">
    <property type="term" value="P:response to oxidative stress"/>
    <property type="evidence" value="ECO:0007669"/>
    <property type="project" value="InterPro"/>
</dbReference>
<dbReference type="Proteomes" id="UP000271889">
    <property type="component" value="Unassembled WGS sequence"/>
</dbReference>
<dbReference type="InterPro" id="IPR019791">
    <property type="entry name" value="Haem_peroxidase_animal"/>
</dbReference>
<name>A0A3P6QQZ8_CYLGO</name>
<reference evidence="3 4" key="1">
    <citation type="submission" date="2018-11" db="EMBL/GenBank/DDBJ databases">
        <authorList>
            <consortium name="Pathogen Informatics"/>
        </authorList>
    </citation>
    <scope>NUCLEOTIDE SEQUENCE [LARGE SCALE GENOMIC DNA]</scope>
</reference>
<keyword evidence="4" id="KW-1185">Reference proteome</keyword>
<evidence type="ECO:0000256" key="2">
    <source>
        <dbReference type="PIRSR" id="PIRSR619791-2"/>
    </source>
</evidence>
<dbReference type="SUPFAM" id="SSF48113">
    <property type="entry name" value="Heme-dependent peroxidases"/>
    <property type="match status" value="1"/>
</dbReference>
<evidence type="ECO:0000313" key="3">
    <source>
        <dbReference type="EMBL" id="VDK51259.1"/>
    </source>
</evidence>
<dbReference type="InterPro" id="IPR010255">
    <property type="entry name" value="Haem_peroxidase_sf"/>
</dbReference>
<keyword evidence="1" id="KW-0560">Oxidoreductase</keyword>
<keyword evidence="2" id="KW-0408">Iron</keyword>
<accession>A0A3P6QQZ8</accession>
<feature type="binding site" description="axial binding residue" evidence="2">
    <location>
        <position position="51"/>
    </location>
    <ligand>
        <name>heme b</name>
        <dbReference type="ChEBI" id="CHEBI:60344"/>
    </ligand>
    <ligandPart>
        <name>Fe</name>
        <dbReference type="ChEBI" id="CHEBI:18248"/>
    </ligandPart>
</feature>
<gene>
    <name evidence="3" type="ORF">CGOC_LOCUS2011</name>
</gene>
<dbReference type="OrthoDB" id="823504at2759"/>
<dbReference type="AlphaFoldDB" id="A0A3P6QQZ8"/>
<dbReference type="GO" id="GO:0004601">
    <property type="term" value="F:peroxidase activity"/>
    <property type="evidence" value="ECO:0007669"/>
    <property type="project" value="UniProtKB-KW"/>
</dbReference>
<keyword evidence="2" id="KW-0479">Metal-binding</keyword>
<dbReference type="Pfam" id="PF03098">
    <property type="entry name" value="An_peroxidase"/>
    <property type="match status" value="1"/>
</dbReference>
<keyword evidence="2" id="KW-0349">Heme</keyword>
<evidence type="ECO:0000313" key="4">
    <source>
        <dbReference type="Proteomes" id="UP000271889"/>
    </source>
</evidence>
<dbReference type="GO" id="GO:0005615">
    <property type="term" value="C:extracellular space"/>
    <property type="evidence" value="ECO:0007669"/>
    <property type="project" value="TreeGrafter"/>
</dbReference>
<dbReference type="PANTHER" id="PTHR11475:SF140">
    <property type="entry name" value="PEROXIDASIN HOMOLOG PXN-2"/>
    <property type="match status" value="1"/>
</dbReference>
<evidence type="ECO:0000256" key="1">
    <source>
        <dbReference type="ARBA" id="ARBA00022559"/>
    </source>
</evidence>